<evidence type="ECO:0000313" key="2">
    <source>
        <dbReference type="Proteomes" id="UP001642464"/>
    </source>
</evidence>
<sequence length="345" mass="38627">MGSTVRRRPNCFNLLFQMRLTQRMGKEDTAGLQAWNSASELAEAYQLGKMESGAAMQLLNEVDEEVVESLSSHVKKWSMGKFLTHEPVCNGIFNRDYTSGINALLPWEKDLKNSPESLALMCQRMELDYSQTFLARHGDAELEVMLEQSVQKEQNAAAEAIATMLATATLKDTESKIEDDLARMKAFIQEATLFANQQGGLDLRYMTERYDRGKTWVAKYMEKHHRCCSNPLSQAHADLLHYQRGDHGPLLIDEAVEVAKTVSNGDSNAILCALLPLQHASTDKETVMKNKRLLGVGTIHKTYGFQKSKATLGTIGPVTRARVMDLWSEDDKPCSPPARESRQSP</sequence>
<proteinExistence type="predicted"/>
<gene>
    <name evidence="1" type="ORF">SCF082_LOCUS3518</name>
</gene>
<protein>
    <submittedName>
        <fullName evidence="1">Uncharacterized protein</fullName>
    </submittedName>
</protein>
<organism evidence="1 2">
    <name type="scientific">Durusdinium trenchii</name>
    <dbReference type="NCBI Taxonomy" id="1381693"/>
    <lineage>
        <taxon>Eukaryota</taxon>
        <taxon>Sar</taxon>
        <taxon>Alveolata</taxon>
        <taxon>Dinophyceae</taxon>
        <taxon>Suessiales</taxon>
        <taxon>Symbiodiniaceae</taxon>
        <taxon>Durusdinium</taxon>
    </lineage>
</organism>
<name>A0ABP0HTB1_9DINO</name>
<reference evidence="1 2" key="1">
    <citation type="submission" date="2024-02" db="EMBL/GenBank/DDBJ databases">
        <authorList>
            <person name="Chen Y."/>
            <person name="Shah S."/>
            <person name="Dougan E. K."/>
            <person name="Thang M."/>
            <person name="Chan C."/>
        </authorList>
    </citation>
    <scope>NUCLEOTIDE SEQUENCE [LARGE SCALE GENOMIC DNA]</scope>
</reference>
<evidence type="ECO:0000313" key="1">
    <source>
        <dbReference type="EMBL" id="CAK8993460.1"/>
    </source>
</evidence>
<dbReference type="EMBL" id="CAXAMM010001792">
    <property type="protein sequence ID" value="CAK8993460.1"/>
    <property type="molecule type" value="Genomic_DNA"/>
</dbReference>
<keyword evidence="2" id="KW-1185">Reference proteome</keyword>
<comment type="caution">
    <text evidence="1">The sequence shown here is derived from an EMBL/GenBank/DDBJ whole genome shotgun (WGS) entry which is preliminary data.</text>
</comment>
<accession>A0ABP0HTB1</accession>
<dbReference type="Proteomes" id="UP001642464">
    <property type="component" value="Unassembled WGS sequence"/>
</dbReference>